<keyword evidence="1" id="KW-0472">Membrane</keyword>
<feature type="transmembrane region" description="Helical" evidence="1">
    <location>
        <begin position="71"/>
        <end position="90"/>
    </location>
</feature>
<proteinExistence type="predicted"/>
<dbReference type="RefSeq" id="WP_268731642.1">
    <property type="nucleotide sequence ID" value="NZ_JAKUYZ010000011.1"/>
</dbReference>
<keyword evidence="1" id="KW-1133">Transmembrane helix</keyword>
<dbReference type="Proteomes" id="UP001208029">
    <property type="component" value="Unassembled WGS sequence"/>
</dbReference>
<accession>A0AAW5WNP8</accession>
<feature type="transmembrane region" description="Helical" evidence="1">
    <location>
        <begin position="121"/>
        <end position="145"/>
    </location>
</feature>
<feature type="transmembrane region" description="Helical" evidence="1">
    <location>
        <begin position="165"/>
        <end position="188"/>
    </location>
</feature>
<reference evidence="2" key="2">
    <citation type="submission" date="2022-02" db="EMBL/GenBank/DDBJ databases">
        <authorList>
            <person name="Christensen J.J.E."/>
            <person name="Jensen C.S."/>
            <person name="Nielsen X.C."/>
            <person name="Dargis R."/>
        </authorList>
    </citation>
    <scope>NUCLEOTIDE SEQUENCE</scope>
    <source>
        <strain evidence="2">K13014465</strain>
    </source>
</reference>
<gene>
    <name evidence="2" type="ORF">MK546_07115</name>
</gene>
<keyword evidence="1" id="KW-0812">Transmembrane</keyword>
<dbReference type="AlphaFoldDB" id="A0AAW5WNP8"/>
<comment type="caution">
    <text evidence="2">The sequence shown here is derived from an EMBL/GenBank/DDBJ whole genome shotgun (WGS) entry which is preliminary data.</text>
</comment>
<dbReference type="EMBL" id="JAKUYZ010000011">
    <property type="protein sequence ID" value="MCY7221849.1"/>
    <property type="molecule type" value="Genomic_DNA"/>
</dbReference>
<reference evidence="2" key="1">
    <citation type="journal article" date="2022" name="Med Res Arch">
        <title>Genomic identification of streptococcal strains and relation to clinical characteristics. A substudy to The Partial Oral Treatment of Endocarditis (POET) Trial.</title>
        <authorList>
            <person name="Christensen J."/>
            <person name="Jensen C."/>
            <person name="Dargis R."/>
            <person name="Nielsen X."/>
            <person name="Pries- Heje M."/>
            <person name="Wiingaard C."/>
            <person name="Ihlemann N."/>
            <person name="Gill S."/>
            <person name="Bruun N."/>
            <person name="Elming H."/>
            <person name="Povlsen J."/>
            <person name="Madsen T."/>
            <person name="Jensen K."/>
            <person name="Fuursted K."/>
            <person name="Ostergaard L."/>
            <person name="Christiansen U."/>
            <person name="Rosenvinge F."/>
            <person name="Helweg-Larsen J."/>
            <person name="Fosbol E."/>
            <person name="Kober L."/>
            <person name="Torp-Pedersen C."/>
            <person name="Tonder N."/>
            <person name="Moser C."/>
            <person name="Iversen K."/>
            <person name="Bundgaard H."/>
        </authorList>
    </citation>
    <scope>NUCLEOTIDE SEQUENCE</scope>
    <source>
        <strain evidence="2">K13014465</strain>
    </source>
</reference>
<protein>
    <submittedName>
        <fullName evidence="2">Uncharacterized protein</fullName>
    </submittedName>
</protein>
<feature type="transmembrane region" description="Helical" evidence="1">
    <location>
        <begin position="21"/>
        <end position="38"/>
    </location>
</feature>
<evidence type="ECO:0000313" key="2">
    <source>
        <dbReference type="EMBL" id="MCY7221849.1"/>
    </source>
</evidence>
<name>A0AAW5WNP8_STRCR</name>
<organism evidence="2 3">
    <name type="scientific">Streptococcus cristatus</name>
    <dbReference type="NCBI Taxonomy" id="45634"/>
    <lineage>
        <taxon>Bacteria</taxon>
        <taxon>Bacillati</taxon>
        <taxon>Bacillota</taxon>
        <taxon>Bacilli</taxon>
        <taxon>Lactobacillales</taxon>
        <taxon>Streptococcaceae</taxon>
        <taxon>Streptococcus</taxon>
    </lineage>
</organism>
<sequence>MNNIIVNWTKLKKITEETTKVPFTYLIFILLSVLIYSGKGQNISEIVTSNYIIKQILVLLTELLSLIYNNYIAIFVAIVLAAILILVLFWKTSVFNILPNDIEYTDGTVISWNPVSAAQRLFNLIVNLSTDCFICYYLLNFIINTKYFEVKYYLIFFKNSEIDNLLNILMVVNYIILLSFVLKALFVIKYKDTKRWLKFSSEYEVISSFSVSSEDDTIQYIVARDGYTFTNYYLLQVQTHKRQLKEMKGGLSIAGDSSRQEYIKEEIPLSKRSYRILDKGENLSDIVYYYDELKKKYFNVPD</sequence>
<evidence type="ECO:0000313" key="3">
    <source>
        <dbReference type="Proteomes" id="UP001208029"/>
    </source>
</evidence>
<evidence type="ECO:0000256" key="1">
    <source>
        <dbReference type="SAM" id="Phobius"/>
    </source>
</evidence>